<dbReference type="EMBL" id="AOLW01000047">
    <property type="protein sequence ID" value="EMA17038.1"/>
    <property type="molecule type" value="Genomic_DNA"/>
</dbReference>
<name>M0K8B3_9EURY</name>
<reference evidence="1 2" key="1">
    <citation type="journal article" date="2014" name="PLoS Genet.">
        <title>Phylogenetically driven sequencing of extremely halophilic archaea reveals strategies for static and dynamic osmo-response.</title>
        <authorList>
            <person name="Becker E.A."/>
            <person name="Seitzer P.M."/>
            <person name="Tritt A."/>
            <person name="Larsen D."/>
            <person name="Krusor M."/>
            <person name="Yao A.I."/>
            <person name="Wu D."/>
            <person name="Madern D."/>
            <person name="Eisen J.A."/>
            <person name="Darling A.E."/>
            <person name="Facciotti M.T."/>
        </authorList>
    </citation>
    <scope>NUCLEOTIDE SEQUENCE [LARGE SCALE GENOMIC DNA]</scope>
    <source>
        <strain evidence="1 2">JCM 13557</strain>
    </source>
</reference>
<dbReference type="RefSeq" id="WP_008312594.1">
    <property type="nucleotide sequence ID" value="NZ_AOLW01000047.1"/>
</dbReference>
<keyword evidence="2" id="KW-1185">Reference proteome</keyword>
<evidence type="ECO:0000313" key="1">
    <source>
        <dbReference type="EMBL" id="EMA17038.1"/>
    </source>
</evidence>
<dbReference type="PATRIC" id="fig|1227452.3.peg.3431"/>
<gene>
    <name evidence="1" type="ORF">C442_17250</name>
</gene>
<evidence type="ECO:0000313" key="2">
    <source>
        <dbReference type="Proteomes" id="UP000011623"/>
    </source>
</evidence>
<sequence length="141" mass="15505">MSTSLELVRGVPEHIRFYDDERSLCGADCTGGSARVVPDDQDPVAVASVYLCSDCADEWARVADETERESTVRCVCDRVEAGTIWKCARLVPASIARALHHPAADGPAPICPDCYEWIREHPVNSVEEPFDDAPSWTETVN</sequence>
<proteinExistence type="predicted"/>
<accession>M0K8B3</accession>
<comment type="caution">
    <text evidence="1">The sequence shown here is derived from an EMBL/GenBank/DDBJ whole genome shotgun (WGS) entry which is preliminary data.</text>
</comment>
<dbReference type="AlphaFoldDB" id="M0K8B3"/>
<dbReference type="Proteomes" id="UP000011623">
    <property type="component" value="Unassembled WGS sequence"/>
</dbReference>
<organism evidence="1 2">
    <name type="scientific">Haloarcula amylolytica JCM 13557</name>
    <dbReference type="NCBI Taxonomy" id="1227452"/>
    <lineage>
        <taxon>Archaea</taxon>
        <taxon>Methanobacteriati</taxon>
        <taxon>Methanobacteriota</taxon>
        <taxon>Stenosarchaea group</taxon>
        <taxon>Halobacteria</taxon>
        <taxon>Halobacteriales</taxon>
        <taxon>Haloarculaceae</taxon>
        <taxon>Haloarcula</taxon>
    </lineage>
</organism>
<protein>
    <submittedName>
        <fullName evidence="1">Uncharacterized protein</fullName>
    </submittedName>
</protein>